<dbReference type="PANTHER" id="PTHR11941:SF169">
    <property type="entry name" value="(7AS)-7A-METHYL-1,5-DIOXO-2,3,5,6,7,7A-HEXAHYDRO-1H-INDENE-CARBOXYL-COA HYDROLASE"/>
    <property type="match status" value="1"/>
</dbReference>
<evidence type="ECO:0000256" key="3">
    <source>
        <dbReference type="ARBA" id="ARBA00023098"/>
    </source>
</evidence>
<comment type="caution">
    <text evidence="8">The sequence shown here is derived from an EMBL/GenBank/DDBJ whole genome shotgun (WGS) entry which is preliminary data.</text>
</comment>
<dbReference type="RefSeq" id="WP_006501514.1">
    <property type="nucleotide sequence ID" value="NZ_BAGZ01000002.1"/>
</dbReference>
<protein>
    <recommendedName>
        <fullName evidence="2">enoyl-CoA hydratase</fullName>
        <ecNumber evidence="2">4.2.1.17</ecNumber>
    </recommendedName>
</protein>
<dbReference type="Pfam" id="PF00378">
    <property type="entry name" value="ECH_1"/>
    <property type="match status" value="1"/>
</dbReference>
<keyword evidence="3" id="KW-0443">Lipid metabolism</keyword>
<dbReference type="InterPro" id="IPR029045">
    <property type="entry name" value="ClpP/crotonase-like_dom_sf"/>
</dbReference>
<dbReference type="GO" id="GO:0004300">
    <property type="term" value="F:enoyl-CoA hydratase activity"/>
    <property type="evidence" value="ECO:0007669"/>
    <property type="project" value="UniProtKB-EC"/>
</dbReference>
<name>K6V3S7_9MICO</name>
<dbReference type="Gene3D" id="1.10.12.10">
    <property type="entry name" value="Lyase 2-enoyl-coa Hydratase, Chain A, domain 2"/>
    <property type="match status" value="1"/>
</dbReference>
<evidence type="ECO:0000313" key="8">
    <source>
        <dbReference type="EMBL" id="GAB76763.1"/>
    </source>
</evidence>
<accession>K6V3S7</accession>
<dbReference type="EC" id="4.2.1.17" evidence="2"/>
<comment type="similarity">
    <text evidence="1 7">Belongs to the enoyl-CoA hydratase/isomerase family.</text>
</comment>
<evidence type="ECO:0000256" key="2">
    <source>
        <dbReference type="ARBA" id="ARBA00012076"/>
    </source>
</evidence>
<evidence type="ECO:0000256" key="5">
    <source>
        <dbReference type="ARBA" id="ARBA00023709"/>
    </source>
</evidence>
<dbReference type="InterPro" id="IPR001753">
    <property type="entry name" value="Enoyl-CoA_hydra/iso"/>
</dbReference>
<comment type="catalytic activity">
    <reaction evidence="5">
        <text>a (3S)-3-hydroxyacyl-CoA = a (2E)-enoyl-CoA + H2O</text>
        <dbReference type="Rhea" id="RHEA:16105"/>
        <dbReference type="ChEBI" id="CHEBI:15377"/>
        <dbReference type="ChEBI" id="CHEBI:57318"/>
        <dbReference type="ChEBI" id="CHEBI:58856"/>
        <dbReference type="EC" id="4.2.1.17"/>
    </reaction>
</comment>
<evidence type="ECO:0000256" key="7">
    <source>
        <dbReference type="RuleBase" id="RU003707"/>
    </source>
</evidence>
<dbReference type="InterPro" id="IPR018376">
    <property type="entry name" value="Enoyl-CoA_hyd/isom_CS"/>
</dbReference>
<dbReference type="SUPFAM" id="SSF52096">
    <property type="entry name" value="ClpP/crotonase"/>
    <property type="match status" value="1"/>
</dbReference>
<dbReference type="eggNOG" id="COG1024">
    <property type="taxonomic scope" value="Bacteria"/>
</dbReference>
<dbReference type="GO" id="GO:0006635">
    <property type="term" value="P:fatty acid beta-oxidation"/>
    <property type="evidence" value="ECO:0007669"/>
    <property type="project" value="TreeGrafter"/>
</dbReference>
<evidence type="ECO:0000256" key="1">
    <source>
        <dbReference type="ARBA" id="ARBA00005254"/>
    </source>
</evidence>
<keyword evidence="4" id="KW-0456">Lyase</keyword>
<dbReference type="OrthoDB" id="8452484at2"/>
<proteinExistence type="inferred from homology"/>
<gene>
    <name evidence="8" type="ORF">AUCHE_02_01250</name>
</gene>
<reference evidence="8 9" key="1">
    <citation type="submission" date="2012-08" db="EMBL/GenBank/DDBJ databases">
        <title>Whole genome shotgun sequence of Austwickia chelonae NBRC 105200.</title>
        <authorList>
            <person name="Yoshida I."/>
            <person name="Hosoyama A."/>
            <person name="Tsuchikane K."/>
            <person name="Katsumata H."/>
            <person name="Ando Y."/>
            <person name="Ohji S."/>
            <person name="Hamada M."/>
            <person name="Tamura T."/>
            <person name="Yamazoe A."/>
            <person name="Yamazaki S."/>
            <person name="Fujita N."/>
        </authorList>
    </citation>
    <scope>NUCLEOTIDE SEQUENCE [LARGE SCALE GENOMIC DNA]</scope>
    <source>
        <strain evidence="8 9">NBRC 105200</strain>
    </source>
</reference>
<organism evidence="8 9">
    <name type="scientific">Austwickia chelonae NBRC 105200</name>
    <dbReference type="NCBI Taxonomy" id="1184607"/>
    <lineage>
        <taxon>Bacteria</taxon>
        <taxon>Bacillati</taxon>
        <taxon>Actinomycetota</taxon>
        <taxon>Actinomycetes</taxon>
        <taxon>Micrococcales</taxon>
        <taxon>Dermatophilaceae</taxon>
        <taxon>Austwickia</taxon>
    </lineage>
</organism>
<dbReference type="FunFam" id="3.90.226.10:FF:000009">
    <property type="entry name" value="Carnitinyl-CoA dehydratase"/>
    <property type="match status" value="1"/>
</dbReference>
<dbReference type="STRING" id="100225.SAMN05421595_1896"/>
<dbReference type="CDD" id="cd06558">
    <property type="entry name" value="crotonase-like"/>
    <property type="match status" value="1"/>
</dbReference>
<comment type="catalytic activity">
    <reaction evidence="6">
        <text>a 4-saturated-(3S)-3-hydroxyacyl-CoA = a (3E)-enoyl-CoA + H2O</text>
        <dbReference type="Rhea" id="RHEA:20724"/>
        <dbReference type="ChEBI" id="CHEBI:15377"/>
        <dbReference type="ChEBI" id="CHEBI:58521"/>
        <dbReference type="ChEBI" id="CHEBI:137480"/>
        <dbReference type="EC" id="4.2.1.17"/>
    </reaction>
</comment>
<dbReference type="PROSITE" id="PS00166">
    <property type="entry name" value="ENOYL_COA_HYDRATASE"/>
    <property type="match status" value="1"/>
</dbReference>
<dbReference type="Proteomes" id="UP000008495">
    <property type="component" value="Unassembled WGS sequence"/>
</dbReference>
<evidence type="ECO:0000256" key="4">
    <source>
        <dbReference type="ARBA" id="ARBA00023239"/>
    </source>
</evidence>
<dbReference type="InterPro" id="IPR014748">
    <property type="entry name" value="Enoyl-CoA_hydra_C"/>
</dbReference>
<dbReference type="PANTHER" id="PTHR11941">
    <property type="entry name" value="ENOYL-COA HYDRATASE-RELATED"/>
    <property type="match status" value="1"/>
</dbReference>
<evidence type="ECO:0000256" key="6">
    <source>
        <dbReference type="ARBA" id="ARBA00023717"/>
    </source>
</evidence>
<keyword evidence="9" id="KW-1185">Reference proteome</keyword>
<dbReference type="AlphaFoldDB" id="K6V3S7"/>
<dbReference type="EMBL" id="BAGZ01000002">
    <property type="protein sequence ID" value="GAB76763.1"/>
    <property type="molecule type" value="Genomic_DNA"/>
</dbReference>
<evidence type="ECO:0000313" key="9">
    <source>
        <dbReference type="Proteomes" id="UP000008495"/>
    </source>
</evidence>
<dbReference type="Gene3D" id="3.90.226.10">
    <property type="entry name" value="2-enoyl-CoA Hydratase, Chain A, domain 1"/>
    <property type="match status" value="1"/>
</dbReference>
<dbReference type="FunFam" id="1.10.12.10:FF:000001">
    <property type="entry name" value="Probable enoyl-CoA hydratase, mitochondrial"/>
    <property type="match status" value="1"/>
</dbReference>
<sequence length="265" mass="28057">MTEHDQLVTVRHHGPQHRVAELVLNRPDAMNAVSTAMARAIAQAAAELTQDRSISCVVLTSSHPRAFCVGADLKERQTFSDADLFAQRPTTRAAYTGILDLPIPAVAAVDGFALGGGYELALACDLIVAGAEATLGLPEVSVGVIPGGGGTQLLTRRVGWSKAARLIFTAHRMTAAEAAGYGLVDLLAPAGQAREQALELADRIAAHSPVGLRQAKRAMRLGADVDLRSGLEIEDACWRATAFSADRAEGVAAFVEKREPRWPGY</sequence>